<name>A0A9D2SCS4_9FIRM</name>
<dbReference type="InterPro" id="IPR017871">
    <property type="entry name" value="ABC_transporter-like_CS"/>
</dbReference>
<dbReference type="InterPro" id="IPR027417">
    <property type="entry name" value="P-loop_NTPase"/>
</dbReference>
<keyword evidence="4 9" id="KW-0812">Transmembrane</keyword>
<dbReference type="SUPFAM" id="SSF90123">
    <property type="entry name" value="ABC transporter transmembrane region"/>
    <property type="match status" value="1"/>
</dbReference>
<keyword evidence="8 9" id="KW-0472">Membrane</keyword>
<dbReference type="PANTHER" id="PTHR43394">
    <property type="entry name" value="ATP-DEPENDENT PERMEASE MDL1, MITOCHONDRIAL"/>
    <property type="match status" value="1"/>
</dbReference>
<protein>
    <submittedName>
        <fullName evidence="12">ABC transporter ATP-binding protein/permease</fullName>
    </submittedName>
</protein>
<reference evidence="12" key="1">
    <citation type="journal article" date="2021" name="PeerJ">
        <title>Extensive microbial diversity within the chicken gut microbiome revealed by metagenomics and culture.</title>
        <authorList>
            <person name="Gilroy R."/>
            <person name="Ravi A."/>
            <person name="Getino M."/>
            <person name="Pursley I."/>
            <person name="Horton D.L."/>
            <person name="Alikhan N.F."/>
            <person name="Baker D."/>
            <person name="Gharbi K."/>
            <person name="Hall N."/>
            <person name="Watson M."/>
            <person name="Adriaenssens E.M."/>
            <person name="Foster-Nyarko E."/>
            <person name="Jarju S."/>
            <person name="Secka A."/>
            <person name="Antonio M."/>
            <person name="Oren A."/>
            <person name="Chaudhuri R.R."/>
            <person name="La Ragione R."/>
            <person name="Hildebrand F."/>
            <person name="Pallen M.J."/>
        </authorList>
    </citation>
    <scope>NUCLEOTIDE SEQUENCE</scope>
    <source>
        <strain evidence="12">USAMLcec3-2134</strain>
    </source>
</reference>
<dbReference type="PROSITE" id="PS50893">
    <property type="entry name" value="ABC_TRANSPORTER_2"/>
    <property type="match status" value="1"/>
</dbReference>
<evidence type="ECO:0000313" key="12">
    <source>
        <dbReference type="EMBL" id="HJB89857.1"/>
    </source>
</evidence>
<gene>
    <name evidence="12" type="ORF">H9763_00115</name>
</gene>
<evidence type="ECO:0000256" key="3">
    <source>
        <dbReference type="ARBA" id="ARBA00022475"/>
    </source>
</evidence>
<dbReference type="PROSITE" id="PS50929">
    <property type="entry name" value="ABC_TM1F"/>
    <property type="match status" value="1"/>
</dbReference>
<evidence type="ECO:0000256" key="5">
    <source>
        <dbReference type="ARBA" id="ARBA00022741"/>
    </source>
</evidence>
<dbReference type="Pfam" id="PF00664">
    <property type="entry name" value="ABC_membrane"/>
    <property type="match status" value="1"/>
</dbReference>
<dbReference type="SUPFAM" id="SSF52540">
    <property type="entry name" value="P-loop containing nucleoside triphosphate hydrolases"/>
    <property type="match status" value="1"/>
</dbReference>
<dbReference type="GO" id="GO:0016887">
    <property type="term" value="F:ATP hydrolysis activity"/>
    <property type="evidence" value="ECO:0007669"/>
    <property type="project" value="InterPro"/>
</dbReference>
<evidence type="ECO:0000256" key="8">
    <source>
        <dbReference type="ARBA" id="ARBA00023136"/>
    </source>
</evidence>
<dbReference type="SMART" id="SM00382">
    <property type="entry name" value="AAA"/>
    <property type="match status" value="1"/>
</dbReference>
<feature type="domain" description="ABC transmembrane type-1" evidence="11">
    <location>
        <begin position="27"/>
        <end position="305"/>
    </location>
</feature>
<sequence>MGEKKEKVFLRTMRFIAPYRRLFCARIALTVLNAAMGLVASYGSSLVIRAAQEGSAAWLWRGTAVLAFSLTVEAVSVISGAFLMSRVSFGSLKDIRNRIVSGMMKAPVSLFTSGHTGDISSRMTNDVSVLQQFISGKLTVYLYYPVRFLAAICFMVPISIKLTAACCAAIPFSVYFSRFLLAGIERRAASLQQGLGEVNVEIQEAMAGALVTKAFGGQEQREKRFLEKNRKAFEDSQKLTGLHAWMGAIGEVTRAIPAVTCILYGARLCFVGEVEFYQFSFFLFALSFLVEPVAKIPDMLEAWKKTRGAAARILELLDEPREPEGEETEEIGGALPVSVRDLFFAYEDGTEVLKGISMEGEKNGMTAIVGESGCGKTTLLWLLAGFFGEYKGSVKLFGQELKEWKLSSLRSRIGFVFQDPFLFPGTVLENIAAGRPEATREEVEEAARRANAHEFILSLENGYETRVGERGSRLSGGQRQRITIARAFLKDAPLLLMDEPTSALDVSAEQQVQQALERLMDGKTVFVVAHRMSTILCADQILVLKDGKILDRGRHQELLERCNWYRRLYEKELAGRGSE</sequence>
<evidence type="ECO:0000259" key="10">
    <source>
        <dbReference type="PROSITE" id="PS50893"/>
    </source>
</evidence>
<evidence type="ECO:0000256" key="6">
    <source>
        <dbReference type="ARBA" id="ARBA00022840"/>
    </source>
</evidence>
<proteinExistence type="predicted"/>
<dbReference type="Gene3D" id="3.40.50.300">
    <property type="entry name" value="P-loop containing nucleotide triphosphate hydrolases"/>
    <property type="match status" value="1"/>
</dbReference>
<dbReference type="InterPro" id="IPR003593">
    <property type="entry name" value="AAA+_ATPase"/>
</dbReference>
<dbReference type="GO" id="GO:0005886">
    <property type="term" value="C:plasma membrane"/>
    <property type="evidence" value="ECO:0007669"/>
    <property type="project" value="UniProtKB-SubCell"/>
</dbReference>
<dbReference type="PANTHER" id="PTHR43394:SF1">
    <property type="entry name" value="ATP-BINDING CASSETTE SUB-FAMILY B MEMBER 10, MITOCHONDRIAL"/>
    <property type="match status" value="1"/>
</dbReference>
<keyword evidence="5" id="KW-0547">Nucleotide-binding</keyword>
<dbReference type="InterPro" id="IPR003439">
    <property type="entry name" value="ABC_transporter-like_ATP-bd"/>
</dbReference>
<evidence type="ECO:0000256" key="4">
    <source>
        <dbReference type="ARBA" id="ARBA00022692"/>
    </source>
</evidence>
<dbReference type="GO" id="GO:0005524">
    <property type="term" value="F:ATP binding"/>
    <property type="evidence" value="ECO:0007669"/>
    <property type="project" value="UniProtKB-KW"/>
</dbReference>
<comment type="caution">
    <text evidence="12">The sequence shown here is derived from an EMBL/GenBank/DDBJ whole genome shotgun (WGS) entry which is preliminary data.</text>
</comment>
<comment type="subcellular location">
    <subcellularLocation>
        <location evidence="1">Cell membrane</location>
        <topology evidence="1">Multi-pass membrane protein</topology>
    </subcellularLocation>
</comment>
<dbReference type="Gene3D" id="1.20.1560.10">
    <property type="entry name" value="ABC transporter type 1, transmembrane domain"/>
    <property type="match status" value="1"/>
</dbReference>
<organism evidence="12 13">
    <name type="scientific">Candidatus Eisenbergiella merdigallinarum</name>
    <dbReference type="NCBI Taxonomy" id="2838552"/>
    <lineage>
        <taxon>Bacteria</taxon>
        <taxon>Bacillati</taxon>
        <taxon>Bacillota</taxon>
        <taxon>Clostridia</taxon>
        <taxon>Lachnospirales</taxon>
        <taxon>Lachnospiraceae</taxon>
        <taxon>Eisenbergiella</taxon>
    </lineage>
</organism>
<dbReference type="Pfam" id="PF00005">
    <property type="entry name" value="ABC_tran"/>
    <property type="match status" value="1"/>
</dbReference>
<keyword evidence="3" id="KW-1003">Cell membrane</keyword>
<dbReference type="InterPro" id="IPR011527">
    <property type="entry name" value="ABC1_TM_dom"/>
</dbReference>
<evidence type="ECO:0000256" key="2">
    <source>
        <dbReference type="ARBA" id="ARBA00022448"/>
    </source>
</evidence>
<dbReference type="InterPro" id="IPR039421">
    <property type="entry name" value="Type_1_exporter"/>
</dbReference>
<reference evidence="12" key="2">
    <citation type="submission" date="2021-04" db="EMBL/GenBank/DDBJ databases">
        <authorList>
            <person name="Gilroy R."/>
        </authorList>
    </citation>
    <scope>NUCLEOTIDE SEQUENCE</scope>
    <source>
        <strain evidence="12">USAMLcec3-2134</strain>
    </source>
</reference>
<evidence type="ECO:0000256" key="1">
    <source>
        <dbReference type="ARBA" id="ARBA00004651"/>
    </source>
</evidence>
<evidence type="ECO:0000256" key="7">
    <source>
        <dbReference type="ARBA" id="ARBA00022989"/>
    </source>
</evidence>
<accession>A0A9D2SCS4</accession>
<dbReference type="InterPro" id="IPR036640">
    <property type="entry name" value="ABC1_TM_sf"/>
</dbReference>
<keyword evidence="2" id="KW-0813">Transport</keyword>
<dbReference type="FunFam" id="3.40.50.300:FF:000221">
    <property type="entry name" value="Multidrug ABC transporter ATP-binding protein"/>
    <property type="match status" value="1"/>
</dbReference>
<feature type="transmembrane region" description="Helical" evidence="9">
    <location>
        <begin position="66"/>
        <end position="89"/>
    </location>
</feature>
<dbReference type="EMBL" id="DWXE01000001">
    <property type="protein sequence ID" value="HJB89857.1"/>
    <property type="molecule type" value="Genomic_DNA"/>
</dbReference>
<dbReference type="AlphaFoldDB" id="A0A9D2SCS4"/>
<evidence type="ECO:0000259" key="11">
    <source>
        <dbReference type="PROSITE" id="PS50929"/>
    </source>
</evidence>
<feature type="domain" description="ABC transporter" evidence="10">
    <location>
        <begin position="337"/>
        <end position="571"/>
    </location>
</feature>
<evidence type="ECO:0000256" key="9">
    <source>
        <dbReference type="SAM" id="Phobius"/>
    </source>
</evidence>
<evidence type="ECO:0000313" key="13">
    <source>
        <dbReference type="Proteomes" id="UP000886883"/>
    </source>
</evidence>
<dbReference type="Proteomes" id="UP000886883">
    <property type="component" value="Unassembled WGS sequence"/>
</dbReference>
<dbReference type="CDD" id="cd07346">
    <property type="entry name" value="ABC_6TM_exporters"/>
    <property type="match status" value="1"/>
</dbReference>
<dbReference type="PROSITE" id="PS00211">
    <property type="entry name" value="ABC_TRANSPORTER_1"/>
    <property type="match status" value="1"/>
</dbReference>
<dbReference type="GO" id="GO:0015421">
    <property type="term" value="F:ABC-type oligopeptide transporter activity"/>
    <property type="evidence" value="ECO:0007669"/>
    <property type="project" value="TreeGrafter"/>
</dbReference>
<keyword evidence="7 9" id="KW-1133">Transmembrane helix</keyword>
<keyword evidence="6 12" id="KW-0067">ATP-binding</keyword>